<dbReference type="Proteomes" id="UP000509510">
    <property type="component" value="Chromosome V"/>
</dbReference>
<organism evidence="2 3">
    <name type="scientific">Talaromyces rugulosus</name>
    <name type="common">Penicillium rugulosum</name>
    <dbReference type="NCBI Taxonomy" id="121627"/>
    <lineage>
        <taxon>Eukaryota</taxon>
        <taxon>Fungi</taxon>
        <taxon>Dikarya</taxon>
        <taxon>Ascomycota</taxon>
        <taxon>Pezizomycotina</taxon>
        <taxon>Eurotiomycetes</taxon>
        <taxon>Eurotiomycetidae</taxon>
        <taxon>Eurotiales</taxon>
        <taxon>Trichocomaceae</taxon>
        <taxon>Talaromyces</taxon>
        <taxon>Talaromyces sect. Islandici</taxon>
    </lineage>
</organism>
<dbReference type="InterPro" id="IPR037176">
    <property type="entry name" value="Osmotin/thaumatin-like_sf"/>
</dbReference>
<dbReference type="AlphaFoldDB" id="A0A7H8R624"/>
<feature type="domain" description="GH64" evidence="1">
    <location>
        <begin position="7"/>
        <end position="401"/>
    </location>
</feature>
<dbReference type="Gene3D" id="3.30.920.50">
    <property type="entry name" value="Beta-1,3-glucanase, C-terminal domain"/>
    <property type="match status" value="1"/>
</dbReference>
<dbReference type="PANTHER" id="PTHR38165">
    <property type="match status" value="1"/>
</dbReference>
<reference evidence="3" key="1">
    <citation type="submission" date="2020-06" db="EMBL/GenBank/DDBJ databases">
        <title>A chromosome-scale genome assembly of Talaromyces rugulosus W13939.</title>
        <authorList>
            <person name="Wang B."/>
            <person name="Guo L."/>
            <person name="Ye K."/>
            <person name="Wang L."/>
        </authorList>
    </citation>
    <scope>NUCLEOTIDE SEQUENCE [LARGE SCALE GENOMIC DNA]</scope>
    <source>
        <strain evidence="3">W13939</strain>
    </source>
</reference>
<dbReference type="RefSeq" id="XP_035347841.1">
    <property type="nucleotide sequence ID" value="XM_035491948.1"/>
</dbReference>
<evidence type="ECO:0000313" key="2">
    <source>
        <dbReference type="EMBL" id="QKX61667.1"/>
    </source>
</evidence>
<dbReference type="InterPro" id="IPR037398">
    <property type="entry name" value="Glyco_hydro_64_fam"/>
</dbReference>
<dbReference type="PANTHER" id="PTHR38165:SF1">
    <property type="entry name" value="GLUCANASE B"/>
    <property type="match status" value="1"/>
</dbReference>
<gene>
    <name evidence="2" type="ORF">TRUGW13939_08819</name>
</gene>
<keyword evidence="3" id="KW-1185">Reference proteome</keyword>
<evidence type="ECO:0000259" key="1">
    <source>
        <dbReference type="PROSITE" id="PS52006"/>
    </source>
</evidence>
<dbReference type="InterPro" id="IPR032477">
    <property type="entry name" value="Glyco_hydro_64"/>
</dbReference>
<protein>
    <recommendedName>
        <fullName evidence="1">GH64 domain-containing protein</fullName>
    </recommendedName>
</protein>
<dbReference type="InterPro" id="IPR042517">
    <property type="entry name" value="Glyco_hydro_64_N_2"/>
</dbReference>
<accession>A0A7H8R624</accession>
<evidence type="ECO:0000313" key="3">
    <source>
        <dbReference type="Proteomes" id="UP000509510"/>
    </source>
</evidence>
<dbReference type="PROSITE" id="PS52006">
    <property type="entry name" value="GH64"/>
    <property type="match status" value="1"/>
</dbReference>
<proteinExistence type="predicted"/>
<name>A0A7H8R624_TALRU</name>
<sequence>MEWKRLGVRISIWIVLQFGILTAGAAPQLSLSIVNNLPGDASVNAYITGLDSGNRLVLLQPDGTWYRPDAATQSSTPTRIATDVAIPLGPYRSVSVVDIPGYVTGGRIWFVVGTLTFSTVLDANGLVTLVEPSVTDPSNPNIGMQWGFIELTYSETDGLFANISYVDFVSLALGLSLQSADGSKQMARGLPAHAARLICDSLQMQARIDGQPWDQLCVMDAAGDVIRVLSPANYVSKQPTAFNDYYRDYVDQFWMTYSHGLLTLNTDNAAGVIECTVSDALLTCSGDNFGYSKPSTADIFGCSSGPFAIGDGDNEIHRAVVPILCAAFTRTTLLSDDGNIEPQLDSTSYYTTSPSNYYSKIVHDYEVDGKGYAFPYDDVGKGQAGLVSSTSPKLLTITVGGP</sequence>
<dbReference type="EMBL" id="CP055902">
    <property type="protein sequence ID" value="QKX61667.1"/>
    <property type="molecule type" value="Genomic_DNA"/>
</dbReference>
<dbReference type="Pfam" id="PF16483">
    <property type="entry name" value="Glyco_hydro_64"/>
    <property type="match status" value="1"/>
</dbReference>
<dbReference type="GeneID" id="55996307"/>
<dbReference type="Gene3D" id="2.60.110.10">
    <property type="entry name" value="Thaumatin"/>
    <property type="match status" value="1"/>
</dbReference>
<dbReference type="KEGG" id="trg:TRUGW13939_08819"/>
<dbReference type="OrthoDB" id="5290283at2759"/>